<proteinExistence type="predicted"/>
<gene>
    <name evidence="1" type="ORF">HNQ64_001655</name>
</gene>
<sequence>MIEELSLVKLIRPISSPAVPVGSVGTILMVHDSSPPAYEVEFTDANGKTLVDPHSELFVFTVSEIDLEIWPEKLNA</sequence>
<name>A0A7W7YJP2_9BACT</name>
<reference evidence="1 2" key="1">
    <citation type="submission" date="2020-08" db="EMBL/GenBank/DDBJ databases">
        <title>Genomic Encyclopedia of Type Strains, Phase IV (KMG-IV): sequencing the most valuable type-strain genomes for metagenomic binning, comparative biology and taxonomic classification.</title>
        <authorList>
            <person name="Goeker M."/>
        </authorList>
    </citation>
    <scope>NUCLEOTIDE SEQUENCE [LARGE SCALE GENOMIC DNA]</scope>
    <source>
        <strain evidence="1 2">DSM 12251</strain>
    </source>
</reference>
<evidence type="ECO:0008006" key="3">
    <source>
        <dbReference type="Google" id="ProtNLM"/>
    </source>
</evidence>
<dbReference type="EMBL" id="JACHIF010000003">
    <property type="protein sequence ID" value="MBB5037406.1"/>
    <property type="molecule type" value="Genomic_DNA"/>
</dbReference>
<evidence type="ECO:0000313" key="2">
    <source>
        <dbReference type="Proteomes" id="UP000534294"/>
    </source>
</evidence>
<keyword evidence="2" id="KW-1185">Reference proteome</keyword>
<dbReference type="RefSeq" id="WP_184207286.1">
    <property type="nucleotide sequence ID" value="NZ_JACHIF010000003.1"/>
</dbReference>
<dbReference type="InterPro" id="IPR032568">
    <property type="entry name" value="DUF4926"/>
</dbReference>
<organism evidence="1 2">
    <name type="scientific">Prosthecobacter dejongeii</name>
    <dbReference type="NCBI Taxonomy" id="48465"/>
    <lineage>
        <taxon>Bacteria</taxon>
        <taxon>Pseudomonadati</taxon>
        <taxon>Verrucomicrobiota</taxon>
        <taxon>Verrucomicrobiia</taxon>
        <taxon>Verrucomicrobiales</taxon>
        <taxon>Verrucomicrobiaceae</taxon>
        <taxon>Prosthecobacter</taxon>
    </lineage>
</organism>
<protein>
    <recommendedName>
        <fullName evidence="3">DUF4926 domain-containing protein</fullName>
    </recommendedName>
</protein>
<dbReference type="Pfam" id="PF16277">
    <property type="entry name" value="DUF4926"/>
    <property type="match status" value="1"/>
</dbReference>
<evidence type="ECO:0000313" key="1">
    <source>
        <dbReference type="EMBL" id="MBB5037406.1"/>
    </source>
</evidence>
<accession>A0A7W7YJP2</accession>
<comment type="caution">
    <text evidence="1">The sequence shown here is derived from an EMBL/GenBank/DDBJ whole genome shotgun (WGS) entry which is preliminary data.</text>
</comment>
<dbReference type="AlphaFoldDB" id="A0A7W7YJP2"/>
<dbReference type="Proteomes" id="UP000534294">
    <property type="component" value="Unassembled WGS sequence"/>
</dbReference>